<name>X0WLT6_9ZZZZ</name>
<proteinExistence type="predicted"/>
<feature type="non-terminal residue" evidence="1">
    <location>
        <position position="50"/>
    </location>
</feature>
<dbReference type="EMBL" id="BARS01047985">
    <property type="protein sequence ID" value="GAG31615.1"/>
    <property type="molecule type" value="Genomic_DNA"/>
</dbReference>
<comment type="caution">
    <text evidence="1">The sequence shown here is derived from an EMBL/GenBank/DDBJ whole genome shotgun (WGS) entry which is preliminary data.</text>
</comment>
<dbReference type="AlphaFoldDB" id="X0WLT6"/>
<organism evidence="1">
    <name type="scientific">marine sediment metagenome</name>
    <dbReference type="NCBI Taxonomy" id="412755"/>
    <lineage>
        <taxon>unclassified sequences</taxon>
        <taxon>metagenomes</taxon>
        <taxon>ecological metagenomes</taxon>
    </lineage>
</organism>
<gene>
    <name evidence="1" type="ORF">S01H1_72002</name>
</gene>
<reference evidence="1" key="1">
    <citation type="journal article" date="2014" name="Front. Microbiol.">
        <title>High frequency of phylogenetically diverse reductive dehalogenase-homologous genes in deep subseafloor sedimentary metagenomes.</title>
        <authorList>
            <person name="Kawai M."/>
            <person name="Futagami T."/>
            <person name="Toyoda A."/>
            <person name="Takaki Y."/>
            <person name="Nishi S."/>
            <person name="Hori S."/>
            <person name="Arai W."/>
            <person name="Tsubouchi T."/>
            <person name="Morono Y."/>
            <person name="Uchiyama I."/>
            <person name="Ito T."/>
            <person name="Fujiyama A."/>
            <person name="Inagaki F."/>
            <person name="Takami H."/>
        </authorList>
    </citation>
    <scope>NUCLEOTIDE SEQUENCE</scope>
    <source>
        <strain evidence="1">Expedition CK06-06</strain>
    </source>
</reference>
<protein>
    <submittedName>
        <fullName evidence="1">Uncharacterized protein</fullName>
    </submittedName>
</protein>
<evidence type="ECO:0000313" key="1">
    <source>
        <dbReference type="EMBL" id="GAG31615.1"/>
    </source>
</evidence>
<accession>X0WLT6</accession>
<sequence length="50" mass="5794">MKHTKGKWTYEHIRYADNSGGNYYVKDESDNNFITIWGEGKESKAIAKLV</sequence>